<dbReference type="Proteomes" id="UP000663836">
    <property type="component" value="Unassembled WGS sequence"/>
</dbReference>
<comment type="caution">
    <text evidence="1">The sequence shown here is derived from an EMBL/GenBank/DDBJ whole genome shotgun (WGS) entry which is preliminary data.</text>
</comment>
<name>A0A814G2I9_9BILA</name>
<organism evidence="1 3">
    <name type="scientific">Rotaria sordida</name>
    <dbReference type="NCBI Taxonomy" id="392033"/>
    <lineage>
        <taxon>Eukaryota</taxon>
        <taxon>Metazoa</taxon>
        <taxon>Spiralia</taxon>
        <taxon>Gnathifera</taxon>
        <taxon>Rotifera</taxon>
        <taxon>Eurotatoria</taxon>
        <taxon>Bdelloidea</taxon>
        <taxon>Philodinida</taxon>
        <taxon>Philodinidae</taxon>
        <taxon>Rotaria</taxon>
    </lineage>
</organism>
<dbReference type="EMBL" id="CAJOBD010008679">
    <property type="protein sequence ID" value="CAF4118547.1"/>
    <property type="molecule type" value="Genomic_DNA"/>
</dbReference>
<proteinExistence type="predicted"/>
<dbReference type="EMBL" id="CAJNOT010000456">
    <property type="protein sequence ID" value="CAF0988078.1"/>
    <property type="molecule type" value="Genomic_DNA"/>
</dbReference>
<evidence type="ECO:0000313" key="1">
    <source>
        <dbReference type="EMBL" id="CAF0988078.1"/>
    </source>
</evidence>
<evidence type="ECO:0000313" key="2">
    <source>
        <dbReference type="EMBL" id="CAF4118547.1"/>
    </source>
</evidence>
<sequence length="109" mass="12616">MKAKWNSIKFIIDHVCMISCKNNLDDLFTIKNQVLLVNLEEQDNNNKQSVPIEKPAIKKDLTEVENRFTQSWTFETNGIEVNRVYLIDANVSDGKHIPIPCVCVFFLFV</sequence>
<protein>
    <submittedName>
        <fullName evidence="1">Uncharacterized protein</fullName>
    </submittedName>
</protein>
<evidence type="ECO:0000313" key="3">
    <source>
        <dbReference type="Proteomes" id="UP000663864"/>
    </source>
</evidence>
<gene>
    <name evidence="2" type="ORF">JBS370_LOCUS32524</name>
    <name evidence="1" type="ORF">ZHD862_LOCUS11869</name>
</gene>
<dbReference type="Proteomes" id="UP000663864">
    <property type="component" value="Unassembled WGS sequence"/>
</dbReference>
<dbReference type="AlphaFoldDB" id="A0A814G2I9"/>
<reference evidence="1" key="1">
    <citation type="submission" date="2021-02" db="EMBL/GenBank/DDBJ databases">
        <authorList>
            <person name="Nowell W R."/>
        </authorList>
    </citation>
    <scope>NUCLEOTIDE SEQUENCE</scope>
</reference>
<accession>A0A814G2I9</accession>